<dbReference type="AlphaFoldDB" id="T0J9B7"/>
<dbReference type="EMBL" id="AUWY01000039">
    <property type="protein sequence ID" value="EQB33417.1"/>
    <property type="molecule type" value="Genomic_DNA"/>
</dbReference>
<accession>T0J9B7</accession>
<sequence length="105" mass="11120">MMGTEMDATCGVVTPAVWMGMSGSSGCSSVQFSISPSSCAEAELSIGLCVPGWTQIAGRTDAEHAKTNVTAPNIEGERLPGLGSEHIQNRQDMLFEIVTCRRLQS</sequence>
<proteinExistence type="predicted"/>
<evidence type="ECO:0000313" key="2">
    <source>
        <dbReference type="Proteomes" id="UP000015523"/>
    </source>
</evidence>
<dbReference type="Proteomes" id="UP000015523">
    <property type="component" value="Unassembled WGS sequence"/>
</dbReference>
<reference evidence="1 2" key="1">
    <citation type="journal article" date="2013" name="Genome Announc.">
        <title>Draft Genome Sequence of Sphingobium ummariense Strain RL-3, a Hexachlorocyclohexane-Degrading Bacterium.</title>
        <authorList>
            <person name="Kohli P."/>
            <person name="Dua A."/>
            <person name="Sangwan N."/>
            <person name="Oldach P."/>
            <person name="Khurana J.P."/>
            <person name="Lal R."/>
        </authorList>
    </citation>
    <scope>NUCLEOTIDE SEQUENCE [LARGE SCALE GENOMIC DNA]</scope>
    <source>
        <strain evidence="1 2">RL-3</strain>
    </source>
</reference>
<gene>
    <name evidence="1" type="ORF">M529_03895</name>
</gene>
<keyword evidence="2" id="KW-1185">Reference proteome</keyword>
<organism evidence="1 2">
    <name type="scientific">Sphingobium ummariense RL-3</name>
    <dbReference type="NCBI Taxonomy" id="1346791"/>
    <lineage>
        <taxon>Bacteria</taxon>
        <taxon>Pseudomonadati</taxon>
        <taxon>Pseudomonadota</taxon>
        <taxon>Alphaproteobacteria</taxon>
        <taxon>Sphingomonadales</taxon>
        <taxon>Sphingomonadaceae</taxon>
        <taxon>Sphingobium</taxon>
    </lineage>
</organism>
<name>T0J9B7_9SPHN</name>
<protein>
    <submittedName>
        <fullName evidence="1">Uncharacterized protein</fullName>
    </submittedName>
</protein>
<comment type="caution">
    <text evidence="1">The sequence shown here is derived from an EMBL/GenBank/DDBJ whole genome shotgun (WGS) entry which is preliminary data.</text>
</comment>
<evidence type="ECO:0000313" key="1">
    <source>
        <dbReference type="EMBL" id="EQB33417.1"/>
    </source>
</evidence>